<evidence type="ECO:0000256" key="4">
    <source>
        <dbReference type="ARBA" id="ARBA00023002"/>
    </source>
</evidence>
<dbReference type="EMBL" id="CAJPVJ010025757">
    <property type="protein sequence ID" value="CAG2179110.1"/>
    <property type="molecule type" value="Genomic_DNA"/>
</dbReference>
<evidence type="ECO:0000313" key="7">
    <source>
        <dbReference type="EMBL" id="CAD7661974.1"/>
    </source>
</evidence>
<dbReference type="Proteomes" id="UP000728032">
    <property type="component" value="Unassembled WGS sequence"/>
</dbReference>
<dbReference type="Pfam" id="PF00067">
    <property type="entry name" value="p450"/>
    <property type="match status" value="1"/>
</dbReference>
<evidence type="ECO:0000256" key="2">
    <source>
        <dbReference type="ARBA" id="ARBA00022617"/>
    </source>
</evidence>
<name>A0A7R9ML78_9ACAR</name>
<evidence type="ECO:0000256" key="1">
    <source>
        <dbReference type="ARBA" id="ARBA00010617"/>
    </source>
</evidence>
<protein>
    <recommendedName>
        <fullName evidence="9">Cytochrome P450</fullName>
    </recommendedName>
</protein>
<proteinExistence type="inferred from homology"/>
<feature type="non-terminal residue" evidence="7">
    <location>
        <position position="1"/>
    </location>
</feature>
<evidence type="ECO:0000256" key="3">
    <source>
        <dbReference type="ARBA" id="ARBA00022723"/>
    </source>
</evidence>
<dbReference type="PANTHER" id="PTHR24302:SF15">
    <property type="entry name" value="FATTY-ACID PEROXYGENASE"/>
    <property type="match status" value="1"/>
</dbReference>
<evidence type="ECO:0000256" key="6">
    <source>
        <dbReference type="ARBA" id="ARBA00023033"/>
    </source>
</evidence>
<organism evidence="7">
    <name type="scientific">Oppiella nova</name>
    <dbReference type="NCBI Taxonomy" id="334625"/>
    <lineage>
        <taxon>Eukaryota</taxon>
        <taxon>Metazoa</taxon>
        <taxon>Ecdysozoa</taxon>
        <taxon>Arthropoda</taxon>
        <taxon>Chelicerata</taxon>
        <taxon>Arachnida</taxon>
        <taxon>Acari</taxon>
        <taxon>Acariformes</taxon>
        <taxon>Sarcoptiformes</taxon>
        <taxon>Oribatida</taxon>
        <taxon>Brachypylina</taxon>
        <taxon>Oppioidea</taxon>
        <taxon>Oppiidae</taxon>
        <taxon>Oppiella</taxon>
    </lineage>
</organism>
<dbReference type="GO" id="GO:0020037">
    <property type="term" value="F:heme binding"/>
    <property type="evidence" value="ECO:0007669"/>
    <property type="project" value="InterPro"/>
</dbReference>
<dbReference type="GO" id="GO:0016705">
    <property type="term" value="F:oxidoreductase activity, acting on paired donors, with incorporation or reduction of molecular oxygen"/>
    <property type="evidence" value="ECO:0007669"/>
    <property type="project" value="InterPro"/>
</dbReference>
<reference evidence="7" key="1">
    <citation type="submission" date="2020-11" db="EMBL/GenBank/DDBJ databases">
        <authorList>
            <person name="Tran Van P."/>
        </authorList>
    </citation>
    <scope>NUCLEOTIDE SEQUENCE</scope>
</reference>
<dbReference type="EMBL" id="OC940582">
    <property type="protein sequence ID" value="CAD7661974.1"/>
    <property type="molecule type" value="Genomic_DNA"/>
</dbReference>
<dbReference type="InterPro" id="IPR001128">
    <property type="entry name" value="Cyt_P450"/>
</dbReference>
<keyword evidence="5" id="KW-0408">Iron</keyword>
<sequence>MCFYQKWYRYMSLIQNSHVYTVGDIFVRDFHIWPHHLDFHLGTSKLDKSLFFMPGNDDWKRQRSILSPVFTSGKLRAMMAHISDISDRFIQSEAIDIRQHVGAFAMDVISRCGYG</sequence>
<dbReference type="AlphaFoldDB" id="A0A7R9ML78"/>
<dbReference type="GO" id="GO:0005506">
    <property type="term" value="F:iron ion binding"/>
    <property type="evidence" value="ECO:0007669"/>
    <property type="project" value="InterPro"/>
</dbReference>
<evidence type="ECO:0000313" key="8">
    <source>
        <dbReference type="Proteomes" id="UP000728032"/>
    </source>
</evidence>
<keyword evidence="4" id="KW-0560">Oxidoreductase</keyword>
<gene>
    <name evidence="7" type="ORF">ONB1V03_LOCUS18534</name>
</gene>
<dbReference type="PANTHER" id="PTHR24302">
    <property type="entry name" value="CYTOCHROME P450 FAMILY 3"/>
    <property type="match status" value="1"/>
</dbReference>
<accession>A0A7R9ML78</accession>
<dbReference type="InterPro" id="IPR036396">
    <property type="entry name" value="Cyt_P450_sf"/>
</dbReference>
<dbReference type="GO" id="GO:0008395">
    <property type="term" value="F:steroid hydroxylase activity"/>
    <property type="evidence" value="ECO:0007669"/>
    <property type="project" value="TreeGrafter"/>
</dbReference>
<dbReference type="OrthoDB" id="2789670at2759"/>
<dbReference type="SUPFAM" id="SSF48264">
    <property type="entry name" value="Cytochrome P450"/>
    <property type="match status" value="1"/>
</dbReference>
<dbReference type="InterPro" id="IPR050705">
    <property type="entry name" value="Cytochrome_P450_3A"/>
</dbReference>
<keyword evidence="6" id="KW-0503">Monooxygenase</keyword>
<keyword evidence="8" id="KW-1185">Reference proteome</keyword>
<keyword evidence="2" id="KW-0349">Heme</keyword>
<evidence type="ECO:0008006" key="9">
    <source>
        <dbReference type="Google" id="ProtNLM"/>
    </source>
</evidence>
<comment type="similarity">
    <text evidence="1">Belongs to the cytochrome P450 family.</text>
</comment>
<keyword evidence="3" id="KW-0479">Metal-binding</keyword>
<dbReference type="Gene3D" id="1.10.630.10">
    <property type="entry name" value="Cytochrome P450"/>
    <property type="match status" value="1"/>
</dbReference>
<evidence type="ECO:0000256" key="5">
    <source>
        <dbReference type="ARBA" id="ARBA00023004"/>
    </source>
</evidence>